<dbReference type="EMBL" id="JACHDB010000001">
    <property type="protein sequence ID" value="MBB5434727.1"/>
    <property type="molecule type" value="Genomic_DNA"/>
</dbReference>
<reference evidence="2 3" key="1">
    <citation type="submission" date="2020-08" db="EMBL/GenBank/DDBJ databases">
        <title>Sequencing the genomes of 1000 actinobacteria strains.</title>
        <authorList>
            <person name="Klenk H.-P."/>
        </authorList>
    </citation>
    <scope>NUCLEOTIDE SEQUENCE [LARGE SCALE GENOMIC DNA]</scope>
    <source>
        <strain evidence="2 3">DSM 44551</strain>
    </source>
</reference>
<dbReference type="AlphaFoldDB" id="A0A7W8VFS7"/>
<dbReference type="RefSeq" id="WP_312893789.1">
    <property type="nucleotide sequence ID" value="NZ_BAAAJD010000207.1"/>
</dbReference>
<gene>
    <name evidence="2" type="ORF">HDA36_004811</name>
</gene>
<protein>
    <submittedName>
        <fullName evidence="2">DNA-binding Lrp family transcriptional regulator</fullName>
    </submittedName>
</protein>
<comment type="caution">
    <text evidence="2">The sequence shown here is derived from an EMBL/GenBank/DDBJ whole genome shotgun (WGS) entry which is preliminary data.</text>
</comment>
<accession>A0A7W8VFS7</accession>
<keyword evidence="3" id="KW-1185">Reference proteome</keyword>
<dbReference type="InterPro" id="IPR011008">
    <property type="entry name" value="Dimeric_a/b-barrel"/>
</dbReference>
<proteinExistence type="predicted"/>
<dbReference type="InterPro" id="IPR019887">
    <property type="entry name" value="Tscrpt_reg_AsnC/Lrp_C"/>
</dbReference>
<dbReference type="GO" id="GO:0003677">
    <property type="term" value="F:DNA binding"/>
    <property type="evidence" value="ECO:0007669"/>
    <property type="project" value="UniProtKB-KW"/>
</dbReference>
<sequence>MITGYTAAVDPERAGPDIMAFVRLRHPADDCKPFHGLCAVLPEVPEAHRVTGEDRFVLLVAVRSMADPERAVGRIAGPGSVTTGVVYSGPLSRRAVAPGEE</sequence>
<feature type="domain" description="Transcription regulator AsnC/Lrp ligand binding" evidence="1">
    <location>
        <begin position="28"/>
        <end position="87"/>
    </location>
</feature>
<dbReference type="Gene3D" id="3.30.70.920">
    <property type="match status" value="1"/>
</dbReference>
<keyword evidence="2" id="KW-0238">DNA-binding</keyword>
<evidence type="ECO:0000313" key="2">
    <source>
        <dbReference type="EMBL" id="MBB5434727.1"/>
    </source>
</evidence>
<dbReference type="SUPFAM" id="SSF54909">
    <property type="entry name" value="Dimeric alpha+beta barrel"/>
    <property type="match status" value="1"/>
</dbReference>
<organism evidence="2 3">
    <name type="scientific">Nocardiopsis composta</name>
    <dbReference type="NCBI Taxonomy" id="157465"/>
    <lineage>
        <taxon>Bacteria</taxon>
        <taxon>Bacillati</taxon>
        <taxon>Actinomycetota</taxon>
        <taxon>Actinomycetes</taxon>
        <taxon>Streptosporangiales</taxon>
        <taxon>Nocardiopsidaceae</taxon>
        <taxon>Nocardiopsis</taxon>
    </lineage>
</organism>
<dbReference type="Pfam" id="PF01037">
    <property type="entry name" value="AsnC_trans_reg"/>
    <property type="match status" value="1"/>
</dbReference>
<evidence type="ECO:0000259" key="1">
    <source>
        <dbReference type="Pfam" id="PF01037"/>
    </source>
</evidence>
<name>A0A7W8VFS7_9ACTN</name>
<evidence type="ECO:0000313" key="3">
    <source>
        <dbReference type="Proteomes" id="UP000572635"/>
    </source>
</evidence>
<dbReference type="Proteomes" id="UP000572635">
    <property type="component" value="Unassembled WGS sequence"/>
</dbReference>